<accession>A0A183DCL0</accession>
<sequence length="123" mass="13985">MFSSQAFSHAAAHKIRSIRLYLFEEIIDGLCSHDECHYLATAACQRQLPCGHFCGGIRDEEMCLPCMHCRMPGTDQALQMYNGQAHVVELRVVLWASKKSTSCQNHVLMRAYESIKRLRNPEG</sequence>
<evidence type="ECO:0000313" key="2">
    <source>
        <dbReference type="Proteomes" id="UP000271098"/>
    </source>
</evidence>
<reference evidence="3" key="1">
    <citation type="submission" date="2016-06" db="UniProtKB">
        <authorList>
            <consortium name="WormBaseParasite"/>
        </authorList>
    </citation>
    <scope>IDENTIFICATION</scope>
</reference>
<dbReference type="PANTHER" id="PTHR45943:SF1">
    <property type="entry name" value="E3 UBIQUITIN-PROTEIN LIGASE MYCBP2"/>
    <property type="match status" value="1"/>
</dbReference>
<proteinExistence type="predicted"/>
<evidence type="ECO:0000313" key="1">
    <source>
        <dbReference type="EMBL" id="VDK54783.1"/>
    </source>
</evidence>
<dbReference type="EMBL" id="UYRT01015172">
    <property type="protein sequence ID" value="VDK54783.1"/>
    <property type="molecule type" value="Genomic_DNA"/>
</dbReference>
<protein>
    <submittedName>
        <fullName evidence="3">TAZ-type domain-containing protein</fullName>
    </submittedName>
</protein>
<reference evidence="1 2" key="2">
    <citation type="submission" date="2018-11" db="EMBL/GenBank/DDBJ databases">
        <authorList>
            <consortium name="Pathogen Informatics"/>
        </authorList>
    </citation>
    <scope>NUCLEOTIDE SEQUENCE [LARGE SCALE GENOMIC DNA]</scope>
</reference>
<gene>
    <name evidence="1" type="ORF">GPUH_LOCUS6450</name>
</gene>
<evidence type="ECO:0000313" key="3">
    <source>
        <dbReference type="WBParaSite" id="GPUH_0000646001-mRNA-1"/>
    </source>
</evidence>
<dbReference type="WBParaSite" id="GPUH_0000646001-mRNA-1">
    <property type="protein sequence ID" value="GPUH_0000646001-mRNA-1"/>
    <property type="gene ID" value="GPUH_0000646001"/>
</dbReference>
<dbReference type="GO" id="GO:0007411">
    <property type="term" value="P:axon guidance"/>
    <property type="evidence" value="ECO:0007669"/>
    <property type="project" value="TreeGrafter"/>
</dbReference>
<dbReference type="GO" id="GO:0005634">
    <property type="term" value="C:nucleus"/>
    <property type="evidence" value="ECO:0007669"/>
    <property type="project" value="TreeGrafter"/>
</dbReference>
<dbReference type="GO" id="GO:0008582">
    <property type="term" value="P:regulation of synaptic assembly at neuromuscular junction"/>
    <property type="evidence" value="ECO:0007669"/>
    <property type="project" value="TreeGrafter"/>
</dbReference>
<dbReference type="AlphaFoldDB" id="A0A183DCL0"/>
<dbReference type="GO" id="GO:0005886">
    <property type="term" value="C:plasma membrane"/>
    <property type="evidence" value="ECO:0007669"/>
    <property type="project" value="TreeGrafter"/>
</dbReference>
<dbReference type="GO" id="GO:0061630">
    <property type="term" value="F:ubiquitin protein ligase activity"/>
    <property type="evidence" value="ECO:0007669"/>
    <property type="project" value="TreeGrafter"/>
</dbReference>
<name>A0A183DCL0_9BILA</name>
<dbReference type="Proteomes" id="UP000271098">
    <property type="component" value="Unassembled WGS sequence"/>
</dbReference>
<keyword evidence="2" id="KW-1185">Reference proteome</keyword>
<organism evidence="3">
    <name type="scientific">Gongylonema pulchrum</name>
    <dbReference type="NCBI Taxonomy" id="637853"/>
    <lineage>
        <taxon>Eukaryota</taxon>
        <taxon>Metazoa</taxon>
        <taxon>Ecdysozoa</taxon>
        <taxon>Nematoda</taxon>
        <taxon>Chromadorea</taxon>
        <taxon>Rhabditida</taxon>
        <taxon>Spirurina</taxon>
        <taxon>Spiruromorpha</taxon>
        <taxon>Spiruroidea</taxon>
        <taxon>Gongylonematidae</taxon>
        <taxon>Gongylonema</taxon>
    </lineage>
</organism>
<dbReference type="OrthoDB" id="6050183at2759"/>
<dbReference type="PANTHER" id="PTHR45943">
    <property type="entry name" value="E3 UBIQUITIN-PROTEIN LIGASE MYCBP2"/>
    <property type="match status" value="1"/>
</dbReference>